<evidence type="ECO:0000313" key="3">
    <source>
        <dbReference type="Proteomes" id="UP001229421"/>
    </source>
</evidence>
<sequence>MGFEEAFVAYLVENEGRDQKKRCDFEFKRFKNDLNICRHHKRNRNSPDDNVSFEDEHDKKCYDLYSSDGRKEDNGTKPRPCNGRIVVAKKRQRFGSDKAF</sequence>
<accession>A0AAD8LAS5</accession>
<protein>
    <submittedName>
        <fullName evidence="2">Uncharacterized protein</fullName>
    </submittedName>
</protein>
<dbReference type="EMBL" id="JAUHHV010000001">
    <property type="protein sequence ID" value="KAK1434982.1"/>
    <property type="molecule type" value="Genomic_DNA"/>
</dbReference>
<name>A0AAD8LAS5_TARER</name>
<feature type="compositionally biased region" description="Basic and acidic residues" evidence="1">
    <location>
        <begin position="67"/>
        <end position="76"/>
    </location>
</feature>
<gene>
    <name evidence="2" type="ORF">QVD17_00737</name>
</gene>
<keyword evidence="3" id="KW-1185">Reference proteome</keyword>
<reference evidence="2" key="1">
    <citation type="journal article" date="2023" name="bioRxiv">
        <title>Improved chromosome-level genome assembly for marigold (Tagetes erecta).</title>
        <authorList>
            <person name="Jiang F."/>
            <person name="Yuan L."/>
            <person name="Wang S."/>
            <person name="Wang H."/>
            <person name="Xu D."/>
            <person name="Wang A."/>
            <person name="Fan W."/>
        </authorList>
    </citation>
    <scope>NUCLEOTIDE SEQUENCE</scope>
    <source>
        <strain evidence="2">WSJ</strain>
        <tissue evidence="2">Leaf</tissue>
    </source>
</reference>
<proteinExistence type="predicted"/>
<feature type="region of interest" description="Disordered" evidence="1">
    <location>
        <begin position="67"/>
        <end position="87"/>
    </location>
</feature>
<evidence type="ECO:0000313" key="2">
    <source>
        <dbReference type="EMBL" id="KAK1434982.1"/>
    </source>
</evidence>
<comment type="caution">
    <text evidence="2">The sequence shown here is derived from an EMBL/GenBank/DDBJ whole genome shotgun (WGS) entry which is preliminary data.</text>
</comment>
<dbReference type="Proteomes" id="UP001229421">
    <property type="component" value="Unassembled WGS sequence"/>
</dbReference>
<dbReference type="AlphaFoldDB" id="A0AAD8LAS5"/>
<evidence type="ECO:0000256" key="1">
    <source>
        <dbReference type="SAM" id="MobiDB-lite"/>
    </source>
</evidence>
<organism evidence="2 3">
    <name type="scientific">Tagetes erecta</name>
    <name type="common">African marigold</name>
    <dbReference type="NCBI Taxonomy" id="13708"/>
    <lineage>
        <taxon>Eukaryota</taxon>
        <taxon>Viridiplantae</taxon>
        <taxon>Streptophyta</taxon>
        <taxon>Embryophyta</taxon>
        <taxon>Tracheophyta</taxon>
        <taxon>Spermatophyta</taxon>
        <taxon>Magnoliopsida</taxon>
        <taxon>eudicotyledons</taxon>
        <taxon>Gunneridae</taxon>
        <taxon>Pentapetalae</taxon>
        <taxon>asterids</taxon>
        <taxon>campanulids</taxon>
        <taxon>Asterales</taxon>
        <taxon>Asteraceae</taxon>
        <taxon>Asteroideae</taxon>
        <taxon>Heliantheae alliance</taxon>
        <taxon>Tageteae</taxon>
        <taxon>Tagetes</taxon>
    </lineage>
</organism>